<evidence type="ECO:0000259" key="2">
    <source>
        <dbReference type="Pfam" id="PF09994"/>
    </source>
</evidence>
<dbReference type="InterPro" id="IPR018712">
    <property type="entry name" value="Tle1-like_cat"/>
</dbReference>
<evidence type="ECO:0000313" key="3">
    <source>
        <dbReference type="EMBL" id="KZP16536.1"/>
    </source>
</evidence>
<organism evidence="3 4">
    <name type="scientific">Athelia psychrophila</name>
    <dbReference type="NCBI Taxonomy" id="1759441"/>
    <lineage>
        <taxon>Eukaryota</taxon>
        <taxon>Fungi</taxon>
        <taxon>Dikarya</taxon>
        <taxon>Basidiomycota</taxon>
        <taxon>Agaricomycotina</taxon>
        <taxon>Agaricomycetes</taxon>
        <taxon>Agaricomycetidae</taxon>
        <taxon>Atheliales</taxon>
        <taxon>Atheliaceae</taxon>
        <taxon>Athelia</taxon>
    </lineage>
</organism>
<name>A0A166F877_9AGAM</name>
<dbReference type="AlphaFoldDB" id="A0A166F877"/>
<dbReference type="STRING" id="436010.A0A166F877"/>
<evidence type="ECO:0000313" key="4">
    <source>
        <dbReference type="Proteomes" id="UP000076532"/>
    </source>
</evidence>
<feature type="compositionally biased region" description="Polar residues" evidence="1">
    <location>
        <begin position="1"/>
        <end position="12"/>
    </location>
</feature>
<sequence length="455" mass="50731">MDDSNTGYYSWASSSSSLATFPGPLTASPTTAVDSTGPQHKVYSGGRPFAEPPRSRGAYDISGSRRASDYTETNATLPESTTGTNTPSSHPRSNPNGSSTKDFSKACKCRSQTASAERKGRNLVICIDGTSNKFGTTNTNVIELYSQILKEKPNKQLTYYDSGIGTYATPSWKSWSYLKQVMDNKVDLMIAWNLEKVIIGAYRWLSNHYREGDKIFLFGFSRGAFQVRALAGMIETVGLILPGNEAQIPFAYELYAAADKDMTIASTFKRTFSRTAVRVHFVGVWDTVFSVGLVRGKKMLPRVIECCDHVCYFRHALALDERRVKFLPEYVHEGRSHEPDEPQFPGQGKCTADIKEVWFAGTHSDVGGGNRVNADRQLGDIPLLWMRNEATMAGLHLRAADINWKLTDLERDPTPSLGAIWQILEQFPVRRLSYKGHHSATSRRFDSLLSLCYIN</sequence>
<dbReference type="PANTHER" id="PTHR33840">
    <property type="match status" value="1"/>
</dbReference>
<dbReference type="Proteomes" id="UP000076532">
    <property type="component" value="Unassembled WGS sequence"/>
</dbReference>
<dbReference type="OrthoDB" id="538223at2759"/>
<reference evidence="3 4" key="1">
    <citation type="journal article" date="2016" name="Mol. Biol. Evol.">
        <title>Comparative Genomics of Early-Diverging Mushroom-Forming Fungi Provides Insights into the Origins of Lignocellulose Decay Capabilities.</title>
        <authorList>
            <person name="Nagy L.G."/>
            <person name="Riley R."/>
            <person name="Tritt A."/>
            <person name="Adam C."/>
            <person name="Daum C."/>
            <person name="Floudas D."/>
            <person name="Sun H."/>
            <person name="Yadav J.S."/>
            <person name="Pangilinan J."/>
            <person name="Larsson K.H."/>
            <person name="Matsuura K."/>
            <person name="Barry K."/>
            <person name="Labutti K."/>
            <person name="Kuo R."/>
            <person name="Ohm R.A."/>
            <person name="Bhattacharya S.S."/>
            <person name="Shirouzu T."/>
            <person name="Yoshinaga Y."/>
            <person name="Martin F.M."/>
            <person name="Grigoriev I.V."/>
            <person name="Hibbett D.S."/>
        </authorList>
    </citation>
    <scope>NUCLEOTIDE SEQUENCE [LARGE SCALE GENOMIC DNA]</scope>
    <source>
        <strain evidence="3 4">CBS 109695</strain>
    </source>
</reference>
<feature type="compositionally biased region" description="Polar residues" evidence="1">
    <location>
        <begin position="27"/>
        <end position="38"/>
    </location>
</feature>
<evidence type="ECO:0000256" key="1">
    <source>
        <dbReference type="SAM" id="MobiDB-lite"/>
    </source>
</evidence>
<keyword evidence="4" id="KW-1185">Reference proteome</keyword>
<accession>A0A166F877</accession>
<feature type="region of interest" description="Disordered" evidence="1">
    <location>
        <begin position="1"/>
        <end position="104"/>
    </location>
</feature>
<gene>
    <name evidence="3" type="ORF">FIBSPDRAFT_748599</name>
</gene>
<proteinExistence type="predicted"/>
<protein>
    <recommendedName>
        <fullName evidence="2">T6SS Phospholipase effector Tle1-like catalytic domain-containing protein</fullName>
    </recommendedName>
</protein>
<feature type="domain" description="T6SS Phospholipase effector Tle1-like catalytic" evidence="2">
    <location>
        <begin position="121"/>
        <end position="388"/>
    </location>
</feature>
<dbReference type="EMBL" id="KV417592">
    <property type="protein sequence ID" value="KZP16536.1"/>
    <property type="molecule type" value="Genomic_DNA"/>
</dbReference>
<dbReference type="Pfam" id="PF09994">
    <property type="entry name" value="T6SS_Tle1-like_cat"/>
    <property type="match status" value="1"/>
</dbReference>
<feature type="compositionally biased region" description="Polar residues" evidence="1">
    <location>
        <begin position="70"/>
        <end position="101"/>
    </location>
</feature>
<dbReference type="PANTHER" id="PTHR33840:SF2">
    <property type="entry name" value="TLE1 PHOSPHOLIPASE DOMAIN-CONTAINING PROTEIN"/>
    <property type="match status" value="1"/>
</dbReference>